<gene>
    <name evidence="2" type="primary">Contig13078.g13945</name>
    <name evidence="2" type="ORF">STYLEM_13952</name>
</gene>
<proteinExistence type="predicted"/>
<feature type="compositionally biased region" description="Polar residues" evidence="1">
    <location>
        <begin position="141"/>
        <end position="161"/>
    </location>
</feature>
<dbReference type="InParanoid" id="A0A078AVT4"/>
<feature type="compositionally biased region" description="Polar residues" evidence="1">
    <location>
        <begin position="1"/>
        <end position="17"/>
    </location>
</feature>
<feature type="compositionally biased region" description="Polar residues" evidence="1">
    <location>
        <begin position="78"/>
        <end position="125"/>
    </location>
</feature>
<sequence length="285" mass="30580">MGAQAQQRGGNHTSSQPFAGKNGTHPERQAPNINNTTGSLPSRRNESQNSTGRPAPRDLGIFDTLFGKKKPVNDKKNNTGVLPANNTHNDTNGTKFPPCNNVSTTNSTPLHPENRTNNTDKNGTKSPGPGGKPRMLHLRNDTINGTHNHTDLNLTNCTNATNGKNNGSKPAGGKGKGGRKLNGPNRDSNATKSRDNSSLSNETHNDTDASNSTKGPKTSKLDNQLDDAADDEGNLDEDAGSDPSDHRAPPPTDFRDEASKQDKQRSNSPKTKDLLRQLRESISQQ</sequence>
<dbReference type="Proteomes" id="UP000039865">
    <property type="component" value="Unassembled WGS sequence"/>
</dbReference>
<dbReference type="AlphaFoldDB" id="A0A078AVT4"/>
<feature type="region of interest" description="Disordered" evidence="1">
    <location>
        <begin position="1"/>
        <end position="285"/>
    </location>
</feature>
<dbReference type="EMBL" id="CCKQ01013238">
    <property type="protein sequence ID" value="CDW84883.1"/>
    <property type="molecule type" value="Genomic_DNA"/>
</dbReference>
<evidence type="ECO:0000256" key="1">
    <source>
        <dbReference type="SAM" id="MobiDB-lite"/>
    </source>
</evidence>
<reference evidence="2 3" key="1">
    <citation type="submission" date="2014-06" db="EMBL/GenBank/DDBJ databases">
        <authorList>
            <person name="Swart Estienne"/>
        </authorList>
    </citation>
    <scope>NUCLEOTIDE SEQUENCE [LARGE SCALE GENOMIC DNA]</scope>
    <source>
        <strain evidence="2 3">130c</strain>
    </source>
</reference>
<evidence type="ECO:0000313" key="3">
    <source>
        <dbReference type="Proteomes" id="UP000039865"/>
    </source>
</evidence>
<feature type="compositionally biased region" description="Polar residues" evidence="1">
    <location>
        <begin position="31"/>
        <end position="52"/>
    </location>
</feature>
<feature type="compositionally biased region" description="Basic and acidic residues" evidence="1">
    <location>
        <begin position="243"/>
        <end position="279"/>
    </location>
</feature>
<evidence type="ECO:0000313" key="2">
    <source>
        <dbReference type="EMBL" id="CDW84883.1"/>
    </source>
</evidence>
<keyword evidence="3" id="KW-1185">Reference proteome</keyword>
<feature type="compositionally biased region" description="Polar residues" evidence="1">
    <location>
        <begin position="186"/>
        <end position="216"/>
    </location>
</feature>
<accession>A0A078AVT4</accession>
<protein>
    <submittedName>
        <fullName evidence="2">Uncharacterized protein</fullName>
    </submittedName>
</protein>
<feature type="compositionally biased region" description="Acidic residues" evidence="1">
    <location>
        <begin position="224"/>
        <end position="240"/>
    </location>
</feature>
<name>A0A078AVT4_STYLE</name>
<organism evidence="2 3">
    <name type="scientific">Stylonychia lemnae</name>
    <name type="common">Ciliate</name>
    <dbReference type="NCBI Taxonomy" id="5949"/>
    <lineage>
        <taxon>Eukaryota</taxon>
        <taxon>Sar</taxon>
        <taxon>Alveolata</taxon>
        <taxon>Ciliophora</taxon>
        <taxon>Intramacronucleata</taxon>
        <taxon>Spirotrichea</taxon>
        <taxon>Stichotrichia</taxon>
        <taxon>Sporadotrichida</taxon>
        <taxon>Oxytrichidae</taxon>
        <taxon>Stylonychinae</taxon>
        <taxon>Stylonychia</taxon>
    </lineage>
</organism>